<gene>
    <name evidence="2" type="ORF">BECKMB1821G_GA0114241_100910</name>
    <name evidence="4" type="ORF">BECKMB1821H_GA0114242_101211</name>
    <name evidence="3" type="ORF">BECKMB1821I_GA0114274_100242</name>
</gene>
<feature type="chain" id="PRO_5036113504" description="Sulfur globule protein CV3" evidence="1">
    <location>
        <begin position="28"/>
        <end position="121"/>
    </location>
</feature>
<dbReference type="EMBL" id="CAADGH010000012">
    <property type="protein sequence ID" value="VFK74903.1"/>
    <property type="molecule type" value="Genomic_DNA"/>
</dbReference>
<organism evidence="3">
    <name type="scientific">Candidatus Kentrum sp. MB</name>
    <dbReference type="NCBI Taxonomy" id="2138164"/>
    <lineage>
        <taxon>Bacteria</taxon>
        <taxon>Pseudomonadati</taxon>
        <taxon>Pseudomonadota</taxon>
        <taxon>Gammaproteobacteria</taxon>
        <taxon>Candidatus Kentrum</taxon>
    </lineage>
</organism>
<feature type="signal peptide" evidence="1">
    <location>
        <begin position="1"/>
        <end position="27"/>
    </location>
</feature>
<evidence type="ECO:0000313" key="2">
    <source>
        <dbReference type="EMBL" id="VFK24582.1"/>
    </source>
</evidence>
<protein>
    <recommendedName>
        <fullName evidence="5">Sulfur globule protein CV3</fullName>
    </recommendedName>
</protein>
<evidence type="ECO:0000256" key="1">
    <source>
        <dbReference type="SAM" id="SignalP"/>
    </source>
</evidence>
<dbReference type="EMBL" id="CAADFO010000009">
    <property type="protein sequence ID" value="VFK24582.1"/>
    <property type="molecule type" value="Genomic_DNA"/>
</dbReference>
<proteinExistence type="predicted"/>
<evidence type="ECO:0000313" key="4">
    <source>
        <dbReference type="EMBL" id="VFK74903.1"/>
    </source>
</evidence>
<reference evidence="3" key="1">
    <citation type="submission" date="2019-02" db="EMBL/GenBank/DDBJ databases">
        <authorList>
            <person name="Gruber-Vodicka R. H."/>
            <person name="Seah K. B. B."/>
        </authorList>
    </citation>
    <scope>NUCLEOTIDE SEQUENCE</scope>
    <source>
        <strain evidence="2">BECK_BZ197</strain>
        <strain evidence="4">BECK_BZ198</strain>
        <strain evidence="3">BECK_BZ199</strain>
    </source>
</reference>
<dbReference type="AlphaFoldDB" id="A0A450XCV5"/>
<evidence type="ECO:0008006" key="5">
    <source>
        <dbReference type="Google" id="ProtNLM"/>
    </source>
</evidence>
<name>A0A450XCV5_9GAMM</name>
<evidence type="ECO:0000313" key="3">
    <source>
        <dbReference type="EMBL" id="VFK27111.1"/>
    </source>
</evidence>
<keyword evidence="1" id="KW-0732">Signal</keyword>
<dbReference type="EMBL" id="CAADFQ010000002">
    <property type="protein sequence ID" value="VFK27111.1"/>
    <property type="molecule type" value="Genomic_DNA"/>
</dbReference>
<accession>A0A450XCV5</accession>
<sequence>MKRLVKLATVITLAGMMMMIPLQSTHAFWGGGYWDDGYGWGSYGRGWNRWGGGPWGYGYGGYGGYYGYPGSWGGYGYGYGYPGWGGYYGGPWGYYPHAGVPLVPAPTAPAKAAADSGGKSE</sequence>